<dbReference type="InterPro" id="IPR044969">
    <property type="entry name" value="DFO"/>
</dbReference>
<evidence type="ECO:0000313" key="1">
    <source>
        <dbReference type="EMBL" id="KZV25757.1"/>
    </source>
</evidence>
<reference evidence="1 2" key="1">
    <citation type="journal article" date="2015" name="Proc. Natl. Acad. Sci. U.S.A.">
        <title>The resurrection genome of Boea hygrometrica: A blueprint for survival of dehydration.</title>
        <authorList>
            <person name="Xiao L."/>
            <person name="Yang G."/>
            <person name="Zhang L."/>
            <person name="Yang X."/>
            <person name="Zhao S."/>
            <person name="Ji Z."/>
            <person name="Zhou Q."/>
            <person name="Hu M."/>
            <person name="Wang Y."/>
            <person name="Chen M."/>
            <person name="Xu Y."/>
            <person name="Jin H."/>
            <person name="Xiao X."/>
            <person name="Hu G."/>
            <person name="Bao F."/>
            <person name="Hu Y."/>
            <person name="Wan P."/>
            <person name="Li L."/>
            <person name="Deng X."/>
            <person name="Kuang T."/>
            <person name="Xiang C."/>
            <person name="Zhu J.K."/>
            <person name="Oliver M.J."/>
            <person name="He Y."/>
        </authorList>
    </citation>
    <scope>NUCLEOTIDE SEQUENCE [LARGE SCALE GENOMIC DNA]</scope>
    <source>
        <strain evidence="2">cv. XS01</strain>
    </source>
</reference>
<dbReference type="EMBL" id="KV011838">
    <property type="protein sequence ID" value="KZV25757.1"/>
    <property type="molecule type" value="Genomic_DNA"/>
</dbReference>
<evidence type="ECO:0000313" key="2">
    <source>
        <dbReference type="Proteomes" id="UP000250235"/>
    </source>
</evidence>
<dbReference type="AlphaFoldDB" id="A0A2Z7B2K8"/>
<organism evidence="1 2">
    <name type="scientific">Dorcoceras hygrometricum</name>
    <dbReference type="NCBI Taxonomy" id="472368"/>
    <lineage>
        <taxon>Eukaryota</taxon>
        <taxon>Viridiplantae</taxon>
        <taxon>Streptophyta</taxon>
        <taxon>Embryophyta</taxon>
        <taxon>Tracheophyta</taxon>
        <taxon>Spermatophyta</taxon>
        <taxon>Magnoliopsida</taxon>
        <taxon>eudicotyledons</taxon>
        <taxon>Gunneridae</taxon>
        <taxon>Pentapetalae</taxon>
        <taxon>asterids</taxon>
        <taxon>lamiids</taxon>
        <taxon>Lamiales</taxon>
        <taxon>Gesneriaceae</taxon>
        <taxon>Didymocarpoideae</taxon>
        <taxon>Trichosporeae</taxon>
        <taxon>Loxocarpinae</taxon>
        <taxon>Dorcoceras</taxon>
    </lineage>
</organism>
<keyword evidence="2" id="KW-1185">Reference proteome</keyword>
<dbReference type="OrthoDB" id="1925581at2759"/>
<accession>A0A2Z7B2K8</accession>
<gene>
    <name evidence="1" type="ORF">F511_04818</name>
</gene>
<name>A0A2Z7B2K8_9LAMI</name>
<sequence>MADAAHGNQQISFFRSQIQNRSFDEGTVRMLESILASKGVKTHIGVKSALRLFMRCESLTIIREIAEEPIERKLICADFLIRVFAIIGDAESCLALRYEALILREQNAMSHPGLQVSFEEWQTLAEHLIEKGFYPVATKVCDKALICLETYHSADSKAEQFLQNMHAIKKIKGLKEAAVLSMSSQCVQTKAAEYLKQKTVEENTQHSITYDIGKQCSGSSLFRSGIRKRNSHRLKFFQSL</sequence>
<protein>
    <submittedName>
        <fullName evidence="1">Uncharacterized protein</fullName>
    </submittedName>
</protein>
<dbReference type="PANTHER" id="PTHR37176">
    <property type="entry name" value="F10K1.23"/>
    <property type="match status" value="1"/>
</dbReference>
<dbReference type="Proteomes" id="UP000250235">
    <property type="component" value="Unassembled WGS sequence"/>
</dbReference>
<dbReference type="PANTHER" id="PTHR37176:SF1">
    <property type="entry name" value="PROTEIN DOUBLE-STRAND BREAK FORMATION"/>
    <property type="match status" value="1"/>
</dbReference>
<dbReference type="GO" id="GO:0042138">
    <property type="term" value="P:meiotic DNA double-strand break formation"/>
    <property type="evidence" value="ECO:0007669"/>
    <property type="project" value="InterPro"/>
</dbReference>
<proteinExistence type="predicted"/>